<dbReference type="PANTHER" id="PTHR13620">
    <property type="entry name" value="3-5 EXONUCLEASE"/>
    <property type="match status" value="1"/>
</dbReference>
<comment type="caution">
    <text evidence="4">The sequence shown here is derived from an EMBL/GenBank/DDBJ whole genome shotgun (WGS) entry which is preliminary data.</text>
</comment>
<dbReference type="Proteomes" id="UP000652761">
    <property type="component" value="Unassembled WGS sequence"/>
</dbReference>
<dbReference type="PANTHER" id="PTHR13620:SF105">
    <property type="entry name" value="OS01G0737700 PROTEIN"/>
    <property type="match status" value="1"/>
</dbReference>
<dbReference type="EMBL" id="NMUH01000901">
    <property type="protein sequence ID" value="MQL86449.1"/>
    <property type="molecule type" value="Genomic_DNA"/>
</dbReference>
<dbReference type="GO" id="GO:0005634">
    <property type="term" value="C:nucleus"/>
    <property type="evidence" value="ECO:0007669"/>
    <property type="project" value="TreeGrafter"/>
</dbReference>
<gene>
    <name evidence="4" type="ORF">Taro_018984</name>
</gene>
<dbReference type="GO" id="GO:0006139">
    <property type="term" value="P:nucleobase-containing compound metabolic process"/>
    <property type="evidence" value="ECO:0007669"/>
    <property type="project" value="InterPro"/>
</dbReference>
<keyword evidence="5" id="KW-1185">Reference proteome</keyword>
<name>A0A843V443_COLES</name>
<dbReference type="OrthoDB" id="1920326at2759"/>
<dbReference type="SUPFAM" id="SSF53098">
    <property type="entry name" value="Ribonuclease H-like"/>
    <property type="match status" value="1"/>
</dbReference>
<reference evidence="4" key="1">
    <citation type="submission" date="2017-07" db="EMBL/GenBank/DDBJ databases">
        <title>Taro Niue Genome Assembly and Annotation.</title>
        <authorList>
            <person name="Atibalentja N."/>
            <person name="Keating K."/>
            <person name="Fields C.J."/>
        </authorList>
    </citation>
    <scope>NUCLEOTIDE SEQUENCE</scope>
    <source>
        <strain evidence="4">Niue_2</strain>
        <tissue evidence="4">Leaf</tissue>
    </source>
</reference>
<dbReference type="Gene3D" id="3.30.420.10">
    <property type="entry name" value="Ribonuclease H-like superfamily/Ribonuclease H"/>
    <property type="match status" value="1"/>
</dbReference>
<accession>A0A843V443</accession>
<evidence type="ECO:0000313" key="5">
    <source>
        <dbReference type="Proteomes" id="UP000652761"/>
    </source>
</evidence>
<proteinExistence type="predicted"/>
<dbReference type="CDD" id="cd06141">
    <property type="entry name" value="WRN_exo"/>
    <property type="match status" value="1"/>
</dbReference>
<dbReference type="AlphaFoldDB" id="A0A843V443"/>
<feature type="domain" description="3'-5' exonuclease" evidence="3">
    <location>
        <begin position="171"/>
        <end position="320"/>
    </location>
</feature>
<protein>
    <recommendedName>
        <fullName evidence="3">3'-5' exonuclease domain-containing protein</fullName>
    </recommendedName>
</protein>
<keyword evidence="1" id="KW-0540">Nuclease</keyword>
<dbReference type="GO" id="GO:0008408">
    <property type="term" value="F:3'-5' exonuclease activity"/>
    <property type="evidence" value="ECO:0007669"/>
    <property type="project" value="InterPro"/>
</dbReference>
<dbReference type="InterPro" id="IPR051132">
    <property type="entry name" value="3-5_Exonuclease_domain"/>
</dbReference>
<dbReference type="GO" id="GO:0003676">
    <property type="term" value="F:nucleic acid binding"/>
    <property type="evidence" value="ECO:0007669"/>
    <property type="project" value="InterPro"/>
</dbReference>
<dbReference type="Pfam" id="PF01612">
    <property type="entry name" value="DNA_pol_A_exo1"/>
    <property type="match status" value="1"/>
</dbReference>
<sequence>MLEEAGEVQRLLALVQHSQPGQDRKDSWKWRWGRGERFSVSSAHNIISDGGRSIMVLQVTFGKPTVRSRLRCWFGGCHTGGCLLVIGWHPLCRISRRDVCQCGEEEEDLDHLLVRCSFARSLRDRPLLPPPLVILGSPSAAGKVNGTVTASGAVVEDWLRHVQHIHRRRLNRLMVGLDVEWHPNFGRGVDNPPVILQLCVGRRCLVFQILHADYVPDRLADFLEDERFMFVGIGIDEDADNLDRHWGLAVGRTRDLRHLVAEASHLPEMRGCGLAGLAEEVMGLHGMTKDSNVTLSQSDQWWLSREQIMYAVTDGFLSFEIGRHVIAGDYPLFYVNM</sequence>
<dbReference type="InterPro" id="IPR002562">
    <property type="entry name" value="3'-5'_exonuclease_dom"/>
</dbReference>
<dbReference type="InterPro" id="IPR012337">
    <property type="entry name" value="RNaseH-like_sf"/>
</dbReference>
<evidence type="ECO:0000313" key="4">
    <source>
        <dbReference type="EMBL" id="MQL86449.1"/>
    </source>
</evidence>
<evidence type="ECO:0000256" key="2">
    <source>
        <dbReference type="ARBA" id="ARBA00022801"/>
    </source>
</evidence>
<organism evidence="4 5">
    <name type="scientific">Colocasia esculenta</name>
    <name type="common">Wild taro</name>
    <name type="synonym">Arum esculentum</name>
    <dbReference type="NCBI Taxonomy" id="4460"/>
    <lineage>
        <taxon>Eukaryota</taxon>
        <taxon>Viridiplantae</taxon>
        <taxon>Streptophyta</taxon>
        <taxon>Embryophyta</taxon>
        <taxon>Tracheophyta</taxon>
        <taxon>Spermatophyta</taxon>
        <taxon>Magnoliopsida</taxon>
        <taxon>Liliopsida</taxon>
        <taxon>Araceae</taxon>
        <taxon>Aroideae</taxon>
        <taxon>Colocasieae</taxon>
        <taxon>Colocasia</taxon>
    </lineage>
</organism>
<evidence type="ECO:0000256" key="1">
    <source>
        <dbReference type="ARBA" id="ARBA00022722"/>
    </source>
</evidence>
<dbReference type="GO" id="GO:0005737">
    <property type="term" value="C:cytoplasm"/>
    <property type="evidence" value="ECO:0007669"/>
    <property type="project" value="TreeGrafter"/>
</dbReference>
<keyword evidence="2" id="KW-0378">Hydrolase</keyword>
<evidence type="ECO:0000259" key="3">
    <source>
        <dbReference type="Pfam" id="PF01612"/>
    </source>
</evidence>
<dbReference type="InterPro" id="IPR036397">
    <property type="entry name" value="RNaseH_sf"/>
</dbReference>